<evidence type="ECO:0000313" key="2">
    <source>
        <dbReference type="EMBL" id="KAK5600598.1"/>
    </source>
</evidence>
<name>A0AAV9QTN2_9TELE</name>
<accession>A0AAV9QTN2</accession>
<feature type="region of interest" description="Disordered" evidence="1">
    <location>
        <begin position="94"/>
        <end position="125"/>
    </location>
</feature>
<protein>
    <submittedName>
        <fullName evidence="2">Uncharacterized protein</fullName>
    </submittedName>
</protein>
<reference evidence="2 3" key="1">
    <citation type="submission" date="2021-06" db="EMBL/GenBank/DDBJ databases">
        <authorList>
            <person name="Palmer J.M."/>
        </authorList>
    </citation>
    <scope>NUCLEOTIDE SEQUENCE [LARGE SCALE GENOMIC DNA]</scope>
    <source>
        <strain evidence="2 3">MEX-2019</strain>
        <tissue evidence="2">Muscle</tissue>
    </source>
</reference>
<evidence type="ECO:0000256" key="1">
    <source>
        <dbReference type="SAM" id="MobiDB-lite"/>
    </source>
</evidence>
<feature type="compositionally biased region" description="Basic and acidic residues" evidence="1">
    <location>
        <begin position="101"/>
        <end position="115"/>
    </location>
</feature>
<sequence length="125" mass="13265">MQRVWRSARDCSGDHSGAMETRYNGGALETWDQDGGLMLGTHKGGLKNDRGKLGGPLERRVMARRTLNGALEKGVGIPGGTLGSAGRTLNNTLETYTTGELEIRNRSESEVKGSEGADGAADDDD</sequence>
<dbReference type="EMBL" id="JAHHUM010002883">
    <property type="protein sequence ID" value="KAK5600598.1"/>
    <property type="molecule type" value="Genomic_DNA"/>
</dbReference>
<dbReference type="AlphaFoldDB" id="A0AAV9QTN2"/>
<proteinExistence type="predicted"/>
<organism evidence="2 3">
    <name type="scientific">Crenichthys baileyi</name>
    <name type="common">White River springfish</name>
    <dbReference type="NCBI Taxonomy" id="28760"/>
    <lineage>
        <taxon>Eukaryota</taxon>
        <taxon>Metazoa</taxon>
        <taxon>Chordata</taxon>
        <taxon>Craniata</taxon>
        <taxon>Vertebrata</taxon>
        <taxon>Euteleostomi</taxon>
        <taxon>Actinopterygii</taxon>
        <taxon>Neopterygii</taxon>
        <taxon>Teleostei</taxon>
        <taxon>Neoteleostei</taxon>
        <taxon>Acanthomorphata</taxon>
        <taxon>Ovalentaria</taxon>
        <taxon>Atherinomorphae</taxon>
        <taxon>Cyprinodontiformes</taxon>
        <taxon>Goodeidae</taxon>
        <taxon>Crenichthys</taxon>
    </lineage>
</organism>
<gene>
    <name evidence="2" type="ORF">CRENBAI_010404</name>
</gene>
<keyword evidence="3" id="KW-1185">Reference proteome</keyword>
<dbReference type="Proteomes" id="UP001311232">
    <property type="component" value="Unassembled WGS sequence"/>
</dbReference>
<evidence type="ECO:0000313" key="3">
    <source>
        <dbReference type="Proteomes" id="UP001311232"/>
    </source>
</evidence>
<comment type="caution">
    <text evidence="2">The sequence shown here is derived from an EMBL/GenBank/DDBJ whole genome shotgun (WGS) entry which is preliminary data.</text>
</comment>